<reference evidence="2" key="1">
    <citation type="submission" date="2021-11" db="EMBL/GenBank/DDBJ databases">
        <title>Genome sequence.</title>
        <authorList>
            <person name="Sun Q."/>
        </authorList>
    </citation>
    <scope>NUCLEOTIDE SEQUENCE</scope>
    <source>
        <strain evidence="2">JC732</strain>
    </source>
</reference>
<feature type="transmembrane region" description="Helical" evidence="1">
    <location>
        <begin position="60"/>
        <end position="81"/>
    </location>
</feature>
<feature type="transmembrane region" description="Helical" evidence="1">
    <location>
        <begin position="237"/>
        <end position="258"/>
    </location>
</feature>
<protein>
    <submittedName>
        <fullName evidence="2">Uncharacterized protein</fullName>
    </submittedName>
</protein>
<keyword evidence="1" id="KW-0472">Membrane</keyword>
<dbReference type="EMBL" id="JAJKFT010000010">
    <property type="protein sequence ID" value="MCC9631212.1"/>
    <property type="molecule type" value="Genomic_DNA"/>
</dbReference>
<evidence type="ECO:0000313" key="3">
    <source>
        <dbReference type="Proteomes" id="UP001139103"/>
    </source>
</evidence>
<evidence type="ECO:0000256" key="1">
    <source>
        <dbReference type="SAM" id="Phobius"/>
    </source>
</evidence>
<name>A0A9X1SIF7_9BACT</name>
<dbReference type="Proteomes" id="UP001139103">
    <property type="component" value="Unassembled WGS sequence"/>
</dbReference>
<dbReference type="RefSeq" id="WP_230222986.1">
    <property type="nucleotide sequence ID" value="NZ_JAJKFT010000010.1"/>
</dbReference>
<feature type="transmembrane region" description="Helical" evidence="1">
    <location>
        <begin position="165"/>
        <end position="187"/>
    </location>
</feature>
<gene>
    <name evidence="2" type="ORF">LOC68_22700</name>
</gene>
<feature type="transmembrane region" description="Helical" evidence="1">
    <location>
        <begin position="88"/>
        <end position="106"/>
    </location>
</feature>
<feature type="transmembrane region" description="Helical" evidence="1">
    <location>
        <begin position="264"/>
        <end position="286"/>
    </location>
</feature>
<feature type="transmembrane region" description="Helical" evidence="1">
    <location>
        <begin position="199"/>
        <end position="225"/>
    </location>
</feature>
<accession>A0A9X1SIF7</accession>
<feature type="transmembrane region" description="Helical" evidence="1">
    <location>
        <begin position="30"/>
        <end position="48"/>
    </location>
</feature>
<sequence length="322" mass="34470">MNEPENWLAAAGETPETAPTGQLASLRTRIGLFALLAIGFGVVDLIYYPLMFFVGSGPLFVFNAAISAAIGVQIDLIALWTALGPGRMIVRLPTACLALMGSYVLLNTGRMLRWGLETLQELEAMTAANLVLGWLAATMAIFTFRSVTRLRLAYGDNPVSSSSTFHLHHLVIGTAIAGVTLALFNVYGSPGGAENLLNVIYISRWCIVLFLNQAILLFAIAAAFLWSGSWGRRLLKLLGIGVAISIANVMVFLAFDGLRGPSIFILHPLLAGVSHCMGLMVVLSLIRGLGYELRVVDSVASAVPKAPIVAADPWSEEEAEAR</sequence>
<comment type="caution">
    <text evidence="2">The sequence shown here is derived from an EMBL/GenBank/DDBJ whole genome shotgun (WGS) entry which is preliminary data.</text>
</comment>
<proteinExistence type="predicted"/>
<keyword evidence="1" id="KW-0812">Transmembrane</keyword>
<keyword evidence="3" id="KW-1185">Reference proteome</keyword>
<dbReference type="AlphaFoldDB" id="A0A9X1SIF7"/>
<evidence type="ECO:0000313" key="2">
    <source>
        <dbReference type="EMBL" id="MCC9631212.1"/>
    </source>
</evidence>
<feature type="transmembrane region" description="Helical" evidence="1">
    <location>
        <begin position="126"/>
        <end position="144"/>
    </location>
</feature>
<organism evidence="2 3">
    <name type="scientific">Blastopirellula sediminis</name>
    <dbReference type="NCBI Taxonomy" id="2894196"/>
    <lineage>
        <taxon>Bacteria</taxon>
        <taxon>Pseudomonadati</taxon>
        <taxon>Planctomycetota</taxon>
        <taxon>Planctomycetia</taxon>
        <taxon>Pirellulales</taxon>
        <taxon>Pirellulaceae</taxon>
        <taxon>Blastopirellula</taxon>
    </lineage>
</organism>
<keyword evidence="1" id="KW-1133">Transmembrane helix</keyword>